<dbReference type="STRING" id="341036.SAMN05660649_02313"/>
<dbReference type="InterPro" id="IPR011146">
    <property type="entry name" value="HIT-like"/>
</dbReference>
<feature type="domain" description="HIT" evidence="5">
    <location>
        <begin position="22"/>
        <end position="134"/>
    </location>
</feature>
<evidence type="ECO:0000313" key="6">
    <source>
        <dbReference type="EMBL" id="SFG65518.1"/>
    </source>
</evidence>
<evidence type="ECO:0000313" key="7">
    <source>
        <dbReference type="Proteomes" id="UP000199337"/>
    </source>
</evidence>
<proteinExistence type="predicted"/>
<dbReference type="GO" id="GO:0016787">
    <property type="term" value="F:hydrolase activity"/>
    <property type="evidence" value="ECO:0007669"/>
    <property type="project" value="UniProtKB-KW"/>
</dbReference>
<reference evidence="7" key="1">
    <citation type="submission" date="2016-10" db="EMBL/GenBank/DDBJ databases">
        <authorList>
            <person name="Varghese N."/>
            <person name="Submissions S."/>
        </authorList>
    </citation>
    <scope>NUCLEOTIDE SEQUENCE [LARGE SCALE GENOMIC DNA]</scope>
    <source>
        <strain evidence="7">DSM 17038</strain>
    </source>
</reference>
<dbReference type="RefSeq" id="WP_092471516.1">
    <property type="nucleotide sequence ID" value="NZ_FOOX01000007.1"/>
</dbReference>
<dbReference type="GO" id="GO:0000166">
    <property type="term" value="F:nucleotide binding"/>
    <property type="evidence" value="ECO:0007669"/>
    <property type="project" value="UniProtKB-KW"/>
</dbReference>
<dbReference type="PANTHER" id="PTHR42997">
    <property type="entry name" value="HIT FAMILY HYDROLASE"/>
    <property type="match status" value="1"/>
</dbReference>
<evidence type="ECO:0000256" key="2">
    <source>
        <dbReference type="PIRSR" id="PIRSR639383-1"/>
    </source>
</evidence>
<dbReference type="Proteomes" id="UP000199337">
    <property type="component" value="Unassembled WGS sequence"/>
</dbReference>
<dbReference type="InterPro" id="IPR036265">
    <property type="entry name" value="HIT-like_sf"/>
</dbReference>
<name>A0A1I2TKY1_9FIRM</name>
<feature type="active site" description="Tele-AMP-histidine intermediate" evidence="2">
    <location>
        <position position="121"/>
    </location>
</feature>
<accession>A0A1I2TKY1</accession>
<keyword evidence="1" id="KW-0547">Nucleotide-binding</keyword>
<keyword evidence="7" id="KW-1185">Reference proteome</keyword>
<dbReference type="PROSITE" id="PS51084">
    <property type="entry name" value="HIT_2"/>
    <property type="match status" value="1"/>
</dbReference>
<dbReference type="PANTHER" id="PTHR42997:SF1">
    <property type="entry name" value="AP-4-A PHOSPHORYLASE"/>
    <property type="match status" value="1"/>
</dbReference>
<evidence type="ECO:0000256" key="4">
    <source>
        <dbReference type="PROSITE-ProRule" id="PRU00464"/>
    </source>
</evidence>
<dbReference type="OrthoDB" id="9784774at2"/>
<dbReference type="Pfam" id="PF01230">
    <property type="entry name" value="HIT"/>
    <property type="match status" value="1"/>
</dbReference>
<dbReference type="InterPro" id="IPR039383">
    <property type="entry name" value="FHIT"/>
</dbReference>
<feature type="binding site" evidence="3">
    <location>
        <position position="123"/>
    </location>
    <ligand>
        <name>substrate</name>
    </ligand>
</feature>
<evidence type="ECO:0000259" key="5">
    <source>
        <dbReference type="PROSITE" id="PS51084"/>
    </source>
</evidence>
<protein>
    <submittedName>
        <fullName evidence="6">Diadenosine tetraphosphate (Ap4A) hydrolase</fullName>
    </submittedName>
</protein>
<sequence>MDRLWAPWRSVYVGKDQGSQCIFCEKLNASADQDREDYVLYRGNQVFVILNIFPYNSGHLLVAPKRHVGDIEDLDPEEMRELFSTTQYMVKVLRSAFKPDGFNVGINLGKVAGAGIPGHLHIHVVPRWNGDNNFMPVLGDVRVISEALDTTLQKLKETMDKE</sequence>
<dbReference type="InterPro" id="IPR052908">
    <property type="entry name" value="AP-4-A_phosphorylase"/>
</dbReference>
<evidence type="ECO:0000256" key="3">
    <source>
        <dbReference type="PIRSR" id="PIRSR639383-2"/>
    </source>
</evidence>
<keyword evidence="6" id="KW-0378">Hydrolase</keyword>
<feature type="short sequence motif" description="Histidine triad motif" evidence="4">
    <location>
        <begin position="119"/>
        <end position="123"/>
    </location>
</feature>
<evidence type="ECO:0000256" key="1">
    <source>
        <dbReference type="ARBA" id="ARBA00022741"/>
    </source>
</evidence>
<dbReference type="AlphaFoldDB" id="A0A1I2TKY1"/>
<dbReference type="SUPFAM" id="SSF54197">
    <property type="entry name" value="HIT-like"/>
    <property type="match status" value="1"/>
</dbReference>
<feature type="binding site" evidence="3">
    <location>
        <position position="51"/>
    </location>
    <ligand>
        <name>substrate</name>
    </ligand>
</feature>
<dbReference type="EMBL" id="FOOX01000007">
    <property type="protein sequence ID" value="SFG65518.1"/>
    <property type="molecule type" value="Genomic_DNA"/>
</dbReference>
<dbReference type="CDD" id="cd01275">
    <property type="entry name" value="FHIT"/>
    <property type="match status" value="1"/>
</dbReference>
<organism evidence="6 7">
    <name type="scientific">Desulfotruncus arcticus DSM 17038</name>
    <dbReference type="NCBI Taxonomy" id="1121424"/>
    <lineage>
        <taxon>Bacteria</taxon>
        <taxon>Bacillati</taxon>
        <taxon>Bacillota</taxon>
        <taxon>Clostridia</taxon>
        <taxon>Eubacteriales</taxon>
        <taxon>Desulfallaceae</taxon>
        <taxon>Desulfotruncus</taxon>
    </lineage>
</organism>
<dbReference type="Gene3D" id="3.30.428.10">
    <property type="entry name" value="HIT-like"/>
    <property type="match status" value="1"/>
</dbReference>
<gene>
    <name evidence="6" type="ORF">SAMN05660649_02313</name>
</gene>